<evidence type="ECO:0000256" key="3">
    <source>
        <dbReference type="ARBA" id="ARBA00022776"/>
    </source>
</evidence>
<dbReference type="GO" id="GO:0007091">
    <property type="term" value="P:metaphase/anaphase transition of mitotic cell cycle"/>
    <property type="evidence" value="ECO:0007669"/>
    <property type="project" value="TreeGrafter"/>
</dbReference>
<dbReference type="STRING" id="983967.A0A1E4SU56"/>
<reference evidence="8" key="1">
    <citation type="submission" date="2016-04" db="EMBL/GenBank/DDBJ databases">
        <title>Comparative genomics of biotechnologically important yeasts.</title>
        <authorList>
            <consortium name="DOE Joint Genome Institute"/>
            <person name="Riley R."/>
            <person name="Haridas S."/>
            <person name="Wolfe K.H."/>
            <person name="Lopes M.R."/>
            <person name="Hittinger C.T."/>
            <person name="Goker M."/>
            <person name="Salamov A."/>
            <person name="Wisecaver J."/>
            <person name="Long T.M."/>
            <person name="Aerts A.L."/>
            <person name="Barry K."/>
            <person name="Choi C."/>
            <person name="Clum A."/>
            <person name="Coughlan A.Y."/>
            <person name="Deshpande S."/>
            <person name="Douglass A.P."/>
            <person name="Hanson S.J."/>
            <person name="Klenk H.-P."/>
            <person name="Labutti K."/>
            <person name="Lapidus A."/>
            <person name="Lindquist E."/>
            <person name="Lipzen A."/>
            <person name="Meier-Kolthoff J.P."/>
            <person name="Ohm R.A."/>
            <person name="Otillar R.P."/>
            <person name="Pangilinan J."/>
            <person name="Peng Y."/>
            <person name="Rokas A."/>
            <person name="Rosa C.A."/>
            <person name="Scheuner C."/>
            <person name="Sibirny A.A."/>
            <person name="Slot J.C."/>
            <person name="Stielow J.B."/>
            <person name="Sun H."/>
            <person name="Kurtzman C.P."/>
            <person name="Blackwell M."/>
            <person name="Grigoriev I.V."/>
            <person name="Jeffries T.W."/>
        </authorList>
    </citation>
    <scope>NUCLEOTIDE SEQUENCE [LARGE SCALE GENOMIC DNA]</scope>
    <source>
        <strain evidence="8">NRRL YB-2248</strain>
    </source>
</reference>
<dbReference type="PANTHER" id="PTHR12827">
    <property type="entry name" value="MEIOTIC CHECKPOINT REGULATOR TSG24 FAMILY MEMBER"/>
    <property type="match status" value="1"/>
</dbReference>
<dbReference type="InterPro" id="IPR011989">
    <property type="entry name" value="ARM-like"/>
</dbReference>
<keyword evidence="4" id="KW-0131">Cell cycle</keyword>
<keyword evidence="2" id="KW-0132">Cell division</keyword>
<dbReference type="Proteomes" id="UP000094801">
    <property type="component" value="Unassembled WGS sequence"/>
</dbReference>
<dbReference type="GO" id="GO:0060090">
    <property type="term" value="F:molecular adaptor activity"/>
    <property type="evidence" value="ECO:0007669"/>
    <property type="project" value="TreeGrafter"/>
</dbReference>
<dbReference type="GO" id="GO:0070979">
    <property type="term" value="P:protein K11-linked ubiquitination"/>
    <property type="evidence" value="ECO:0007669"/>
    <property type="project" value="TreeGrafter"/>
</dbReference>
<dbReference type="GO" id="GO:0031145">
    <property type="term" value="P:anaphase-promoting complex-dependent catabolic process"/>
    <property type="evidence" value="ECO:0007669"/>
    <property type="project" value="TreeGrafter"/>
</dbReference>
<dbReference type="PANTHER" id="PTHR12827:SF3">
    <property type="entry name" value="ANAPHASE-PROMOTING COMPLEX SUBUNIT 1"/>
    <property type="match status" value="1"/>
</dbReference>
<gene>
    <name evidence="7" type="ORF">CANARDRAFT_30387</name>
</gene>
<dbReference type="Pfam" id="PF12859">
    <property type="entry name" value="ANAPC1"/>
    <property type="match status" value="1"/>
</dbReference>
<evidence type="ECO:0000313" key="7">
    <source>
        <dbReference type="EMBL" id="ODV83045.1"/>
    </source>
</evidence>
<name>A0A1E4SU56_9ASCO</name>
<feature type="compositionally biased region" description="Polar residues" evidence="5">
    <location>
        <begin position="286"/>
        <end position="298"/>
    </location>
</feature>
<dbReference type="GO" id="GO:0005680">
    <property type="term" value="C:anaphase-promoting complex"/>
    <property type="evidence" value="ECO:0007669"/>
    <property type="project" value="InterPro"/>
</dbReference>
<dbReference type="FunFam" id="1.25.10.10:FF:000435">
    <property type="entry name" value="Ubiquitin ligase subunit"/>
    <property type="match status" value="1"/>
</dbReference>
<dbReference type="GO" id="GO:0051301">
    <property type="term" value="P:cell division"/>
    <property type="evidence" value="ECO:0007669"/>
    <property type="project" value="UniProtKB-KW"/>
</dbReference>
<dbReference type="Gene3D" id="1.25.10.10">
    <property type="entry name" value="Leucine-rich Repeat Variant"/>
    <property type="match status" value="2"/>
</dbReference>
<dbReference type="OrthoDB" id="26401at2759"/>
<sequence>MSVVLEQDHDSRNLVSLEMHADINESCLISKWSDYKVYLTGHEERLLILDNNALLFKGDVLTRNLKFESTIINCFFTTFNQQKQSNISVLTSSNKKEISAPRRVLVIVLKEQIYVYEEEGRSQVISFPFHIKNAFSFENGLIINKEFETPLFMSDHSKQQMSIPSQIGQTPINIPTTSVSSVSGLSNTTGSTSSNNDGNFLTLLDALGELGSIVSSSTSSFSSREELVYFPKKYTTSIATTYNSIEKTITMYHIRYLSRSKSSKKESLKYQNLSRRSSKRTGSSSINNNMTATPSTSKIIEDPGTEMKQYRSASNAMSYDRMASGTEFMQETGSHYSLNSHYQIETSKLRKDVIFTKLNEIEFADNTKHLKTFNIFYEDQEAVVICNLRLHTIEFFLFNNSASVISLPSLESSYLLQGLDAVEIYPEKSGYIALLYDNFHIVLVNPFLGLLSPMLDLSLRFPPIKFLDDSYGSNISVYCVNSEHYTLNLVIKPQDKLIQTLMKSLKYLSNNYIYEYFWLQWCANVTSSGGQLNDDWKAFCITLLSLMIPEDVQFDEDDIGKNSITQLIPQAQQARKNNENMSSDLNSPGHYSLSELSSSIALSLHLIREDLRLNILAQDNVAKLSLLLAQLTSWMGWSDNWFKYYMQDPKTIDRQTRFQMAQPLNVPPNLFESLASLFTTTIVPYITFSQVSEEDDNVDEIITPRTYYVLRLFEVIVSPEFESTDIVNMMVDYGIKSSDLESYPAGVYLPLKNAIVYCQENISSQWNNGSSELELIGRKDLLAFSESVDFLKEPAYFKSHFSNAPPKEMSQILKFVNDNEAITAWDGQAEADKFHVTKLIFHEDRRFYELTRLLQTSKVHTATLRCADGMDDHEKLIEQRALGSKVALRTLTMPLGRGAVFLSSRKPLMTERFPIPKMNFNSLILPDMINVSLEKDSIEQDFFDWGFFHNGASSGLIISRDSVEVNGSWIVFNRPPTLNAQHAGFLLGLGLNGHLKKLEEWHIYNYLGPKHNFTSVGLLLGMAASLKGSMDVKLTKVLSVHVIALLPPGSTNLNVQMSVQTAGLIGIGLLYLETQHRRMTEVLLSQINSSLFYNEKEFVNEGYRLAAGIALGYVYLGKGENLKDTNDTHVTDQLFSLAVSLRDIQTSDEFDKSCGGAILALTFMFLKTNNLEIATKLSIPTTLQLLDYVRPDFLLLRCLGKNLVMWDSIESNKKWVEFQIPACVSMIYSVSSINHLNSDFLPYLNIIGGVLLSIAIKFASTSNAEAKSTLLYYFDKLMGICSMEATNYDEKMALIVCQNIRDVVIVGLSLVMAGSGDLDIFRRLRVLQGNTESSTNYGNYMAINTALGFLFLGGGQQAFRKDNFGIAALITAIYPVYYGNSSVAGVGNGGTSSSGSGTNNNGESLEIHLQALRHFWALAVENRCLVVRDVESKKAIKIDVDIVLKSGEVVNMSAPGLLPELDNISKIMTSGGGDEEYFPVVLNMDDVNILEKFKKNYTMCVYRKRAYQNSSSRIDSHRLETSVNDDNLLHTLGSLSIFNSFTKNERDYMLSNRKKNHHYDYHLSRDDQYDVVVQSTVFDLKLEIERLVKRPTNADDLWNLKLVFNFVDKIKSSSSLKFRRSKRKNKKRMLLDEISGKESDDELRSMGDIDDIDDIDNEGVVHQNGIATEGLNYLNVKFIERLKNDLWLNIQSGIKEGF</sequence>
<evidence type="ECO:0000313" key="8">
    <source>
        <dbReference type="Proteomes" id="UP000094801"/>
    </source>
</evidence>
<dbReference type="InterPro" id="IPR024990">
    <property type="entry name" value="Apc1"/>
</dbReference>
<organism evidence="7 8">
    <name type="scientific">[Candida] arabinofermentans NRRL YB-2248</name>
    <dbReference type="NCBI Taxonomy" id="983967"/>
    <lineage>
        <taxon>Eukaryota</taxon>
        <taxon>Fungi</taxon>
        <taxon>Dikarya</taxon>
        <taxon>Ascomycota</taxon>
        <taxon>Saccharomycotina</taxon>
        <taxon>Pichiomycetes</taxon>
        <taxon>Pichiales</taxon>
        <taxon>Pichiaceae</taxon>
        <taxon>Ogataea</taxon>
        <taxon>Ogataea/Candida clade</taxon>
    </lineage>
</organism>
<evidence type="ECO:0000256" key="1">
    <source>
        <dbReference type="ARBA" id="ARBA00010547"/>
    </source>
</evidence>
<feature type="domain" description="Anaphase-promoting complex subunit 1 N-terminal" evidence="6">
    <location>
        <begin position="42"/>
        <end position="314"/>
    </location>
</feature>
<dbReference type="InterPro" id="IPR049255">
    <property type="entry name" value="Apc1_N"/>
</dbReference>
<keyword evidence="8" id="KW-1185">Reference proteome</keyword>
<feature type="region of interest" description="Disordered" evidence="5">
    <location>
        <begin position="265"/>
        <end position="298"/>
    </location>
</feature>
<comment type="similarity">
    <text evidence="1">Belongs to the APC1 family.</text>
</comment>
<keyword evidence="3" id="KW-0498">Mitosis</keyword>
<protein>
    <recommendedName>
        <fullName evidence="6">Anaphase-promoting complex subunit 1 N-terminal domain-containing protein</fullName>
    </recommendedName>
</protein>
<dbReference type="EMBL" id="KV453869">
    <property type="protein sequence ID" value="ODV83045.1"/>
    <property type="molecule type" value="Genomic_DNA"/>
</dbReference>
<proteinExistence type="inferred from homology"/>
<accession>A0A1E4SU56</accession>
<evidence type="ECO:0000256" key="2">
    <source>
        <dbReference type="ARBA" id="ARBA00022618"/>
    </source>
</evidence>
<evidence type="ECO:0000259" key="6">
    <source>
        <dbReference type="Pfam" id="PF12859"/>
    </source>
</evidence>
<evidence type="ECO:0000256" key="5">
    <source>
        <dbReference type="SAM" id="MobiDB-lite"/>
    </source>
</evidence>
<evidence type="ECO:0000256" key="4">
    <source>
        <dbReference type="ARBA" id="ARBA00023306"/>
    </source>
</evidence>